<organism evidence="1 2">
    <name type="scientific">Trifolium medium</name>
    <dbReference type="NCBI Taxonomy" id="97028"/>
    <lineage>
        <taxon>Eukaryota</taxon>
        <taxon>Viridiplantae</taxon>
        <taxon>Streptophyta</taxon>
        <taxon>Embryophyta</taxon>
        <taxon>Tracheophyta</taxon>
        <taxon>Spermatophyta</taxon>
        <taxon>Magnoliopsida</taxon>
        <taxon>eudicotyledons</taxon>
        <taxon>Gunneridae</taxon>
        <taxon>Pentapetalae</taxon>
        <taxon>rosids</taxon>
        <taxon>fabids</taxon>
        <taxon>Fabales</taxon>
        <taxon>Fabaceae</taxon>
        <taxon>Papilionoideae</taxon>
        <taxon>50 kb inversion clade</taxon>
        <taxon>NPAAA clade</taxon>
        <taxon>Hologalegina</taxon>
        <taxon>IRL clade</taxon>
        <taxon>Trifolieae</taxon>
        <taxon>Trifolium</taxon>
    </lineage>
</organism>
<dbReference type="AlphaFoldDB" id="A0A392NQW4"/>
<proteinExistence type="predicted"/>
<dbReference type="EMBL" id="LXQA010044527">
    <property type="protein sequence ID" value="MCI00885.1"/>
    <property type="molecule type" value="Genomic_DNA"/>
</dbReference>
<feature type="non-terminal residue" evidence="1">
    <location>
        <position position="22"/>
    </location>
</feature>
<keyword evidence="2" id="KW-1185">Reference proteome</keyword>
<comment type="caution">
    <text evidence="1">The sequence shown here is derived from an EMBL/GenBank/DDBJ whole genome shotgun (WGS) entry which is preliminary data.</text>
</comment>
<reference evidence="1 2" key="1">
    <citation type="journal article" date="2018" name="Front. Plant Sci.">
        <title>Red Clover (Trifolium pratense) and Zigzag Clover (T. medium) - A Picture of Genomic Similarities and Differences.</title>
        <authorList>
            <person name="Dluhosova J."/>
            <person name="Istvanek J."/>
            <person name="Nedelnik J."/>
            <person name="Repkova J."/>
        </authorList>
    </citation>
    <scope>NUCLEOTIDE SEQUENCE [LARGE SCALE GENOMIC DNA]</scope>
    <source>
        <strain evidence="2">cv. 10/8</strain>
        <tissue evidence="1">Leaf</tissue>
    </source>
</reference>
<sequence>MQILLPASMVNHSSTFWEKPTI</sequence>
<protein>
    <submittedName>
        <fullName evidence="1">Uncharacterized protein</fullName>
    </submittedName>
</protein>
<name>A0A392NQW4_9FABA</name>
<evidence type="ECO:0000313" key="2">
    <source>
        <dbReference type="Proteomes" id="UP000265520"/>
    </source>
</evidence>
<accession>A0A392NQW4</accession>
<evidence type="ECO:0000313" key="1">
    <source>
        <dbReference type="EMBL" id="MCI00885.1"/>
    </source>
</evidence>
<dbReference type="Proteomes" id="UP000265520">
    <property type="component" value="Unassembled WGS sequence"/>
</dbReference>